<keyword evidence="1" id="KW-0676">Redox-active center</keyword>
<dbReference type="PROSITE" id="PS00194">
    <property type="entry name" value="THIOREDOXIN_1"/>
    <property type="match status" value="1"/>
</dbReference>
<evidence type="ECO:0000313" key="5">
    <source>
        <dbReference type="Proteomes" id="UP001223336"/>
    </source>
</evidence>
<evidence type="ECO:0000256" key="1">
    <source>
        <dbReference type="ARBA" id="ARBA00023284"/>
    </source>
</evidence>
<dbReference type="InterPro" id="IPR017937">
    <property type="entry name" value="Thioredoxin_CS"/>
</dbReference>
<proteinExistence type="predicted"/>
<dbReference type="AlphaFoldDB" id="A0AA51MLY4"/>
<dbReference type="InterPro" id="IPR050824">
    <property type="entry name" value="Thiol_disulfide_DsbA"/>
</dbReference>
<feature type="domain" description="DSBA-like thioredoxin" evidence="2">
    <location>
        <begin position="40"/>
        <end position="183"/>
    </location>
</feature>
<dbReference type="InterPro" id="IPR036249">
    <property type="entry name" value="Thioredoxin-like_sf"/>
</dbReference>
<dbReference type="InterPro" id="IPR001853">
    <property type="entry name" value="DSBA-like_thioredoxin_dom"/>
</dbReference>
<organism evidence="4">
    <name type="scientific">Thiothrix subterranea</name>
    <dbReference type="NCBI Taxonomy" id="2735563"/>
    <lineage>
        <taxon>Bacteria</taxon>
        <taxon>Pseudomonadati</taxon>
        <taxon>Pseudomonadota</taxon>
        <taxon>Gammaproteobacteria</taxon>
        <taxon>Thiotrichales</taxon>
        <taxon>Thiotrichaceae</taxon>
        <taxon>Thiothrix</taxon>
    </lineage>
</organism>
<name>A0AA51MLY4_9GAMM</name>
<dbReference type="Proteomes" id="UP001223336">
    <property type="component" value="Unassembled WGS sequence"/>
</dbReference>
<dbReference type="Pfam" id="PF01323">
    <property type="entry name" value="DSBA"/>
    <property type="match status" value="1"/>
</dbReference>
<dbReference type="Gene3D" id="3.40.30.10">
    <property type="entry name" value="Glutaredoxin"/>
    <property type="match status" value="1"/>
</dbReference>
<reference evidence="4 5" key="1">
    <citation type="submission" date="2023-08" db="EMBL/GenBank/DDBJ databases">
        <title>New molecular markers tilS and rpoB for phylogenetic and monitoring studies of the genus Thiothrix biodiversity.</title>
        <authorList>
            <person name="Ravin N.V."/>
            <person name="Smolyakov D."/>
            <person name="Markov N.D."/>
            <person name="Beletsky A.V."/>
            <person name="Mardanov A.V."/>
            <person name="Rudenko T.S."/>
            <person name="Grabovich M.Y."/>
        </authorList>
    </citation>
    <scope>NUCLEOTIDE SEQUENCE</scope>
    <source>
        <strain evidence="4">DNT52</strain>
        <strain evidence="3 5">H33</strain>
    </source>
</reference>
<dbReference type="SUPFAM" id="SSF52833">
    <property type="entry name" value="Thioredoxin-like"/>
    <property type="match status" value="1"/>
</dbReference>
<protein>
    <submittedName>
        <fullName evidence="4">DsbA family protein</fullName>
    </submittedName>
</protein>
<dbReference type="GO" id="GO:0016491">
    <property type="term" value="F:oxidoreductase activity"/>
    <property type="evidence" value="ECO:0007669"/>
    <property type="project" value="InterPro"/>
</dbReference>
<accession>A0AA51MLY4</accession>
<keyword evidence="5" id="KW-1185">Reference proteome</keyword>
<gene>
    <name evidence="3" type="ORF">RCC75_05280</name>
    <name evidence="4" type="ORF">RCG00_20300</name>
</gene>
<dbReference type="EMBL" id="CP133217">
    <property type="protein sequence ID" value="WML86613.1"/>
    <property type="molecule type" value="Genomic_DNA"/>
</dbReference>
<dbReference type="EMBL" id="JAVFKN010000004">
    <property type="protein sequence ID" value="MDQ5767928.1"/>
    <property type="molecule type" value="Genomic_DNA"/>
</dbReference>
<evidence type="ECO:0000313" key="4">
    <source>
        <dbReference type="EMBL" id="WML86613.1"/>
    </source>
</evidence>
<dbReference type="Proteomes" id="UP001229862">
    <property type="component" value="Chromosome"/>
</dbReference>
<sequence length="185" mass="20284">MMLSRRAFLLGTSGCLLANLPLVGWASGTASGGRSFLEVFAFTCPHCYQLALQLRLWLPLHPHVTHYPVHIISTADDLKLAAAGYAATLLGQGEAYRQALFKAIHTDKRPADEKTLVAVAESLGLVSQRLVQTMQGTEVAELLARSERITRQFQITATPTLVIDQHSVRLPERDPLDILQEAFGP</sequence>
<evidence type="ECO:0000259" key="2">
    <source>
        <dbReference type="Pfam" id="PF01323"/>
    </source>
</evidence>
<evidence type="ECO:0000313" key="3">
    <source>
        <dbReference type="EMBL" id="MDQ5767928.1"/>
    </source>
</evidence>
<dbReference type="PANTHER" id="PTHR35891">
    <property type="entry name" value="THIOL:DISULFIDE INTERCHANGE PROTEIN DSBA"/>
    <property type="match status" value="1"/>
</dbReference>
<dbReference type="RefSeq" id="WP_308134046.1">
    <property type="nucleotide sequence ID" value="NZ_CP133217.1"/>
</dbReference>
<dbReference type="PANTHER" id="PTHR35891:SF3">
    <property type="entry name" value="THIOL:DISULFIDE INTERCHANGE PROTEIN DSBL"/>
    <property type="match status" value="1"/>
</dbReference>